<dbReference type="EMBL" id="FNSA01000003">
    <property type="protein sequence ID" value="SEC54634.1"/>
    <property type="molecule type" value="Genomic_DNA"/>
</dbReference>
<dbReference type="STRING" id="57704.SAMN04489793_2565"/>
<proteinExistence type="predicted"/>
<dbReference type="Gene3D" id="3.40.630.20">
    <property type="entry name" value="Peptidase C15, pyroglutamyl peptidase I-like"/>
    <property type="match status" value="1"/>
</dbReference>
<dbReference type="RefSeq" id="WP_068741950.1">
    <property type="nucleotide sequence ID" value="NZ_CBDRGN010000001.1"/>
</dbReference>
<evidence type="ECO:0000256" key="1">
    <source>
        <dbReference type="SAM" id="SignalP"/>
    </source>
</evidence>
<organism evidence="2 3">
    <name type="scientific">Tsukamurella tyrosinosolvens</name>
    <dbReference type="NCBI Taxonomy" id="57704"/>
    <lineage>
        <taxon>Bacteria</taxon>
        <taxon>Bacillati</taxon>
        <taxon>Actinomycetota</taxon>
        <taxon>Actinomycetes</taxon>
        <taxon>Mycobacteriales</taxon>
        <taxon>Tsukamurellaceae</taxon>
        <taxon>Tsukamurella</taxon>
    </lineage>
</organism>
<feature type="chain" id="PRO_5039251939" evidence="1">
    <location>
        <begin position="20"/>
        <end position="417"/>
    </location>
</feature>
<sequence>MVRRLAHAISLSAAGAVLAGTLVAAPSVAAGPSTVPTAEERLYDAGEIPARLVASAGLERYPGELRRALARSRTVDEAERAAEQSSRDVWRAAVQRVQSGADGFAADDRPLYWARLAMIRAVRDWRPGFAVPEARRSGIVTAIDEISRGQRRAPSGRTVLVTGFDPFRLTRDIRQGNPSGAIALALDGTRVDTPTGPVTVVAMTFPVRWRDFGAGMVERAVTPFLRPGPSRAVGFTTVSQGRPDKFDLEAINGVWRGGAVDNEAACFRGEAPVAGVAPQWTRSTLPMGAIGAAARGRYPVVRNPEIAYATGTNPPVSTACGLPPMSATATTGEPPAGALARQGAGGDYLSNEIGYRVTLVRDRLAAPVPGGHLHTPVLDGLPADRSVVDSAQYRANLAAIVAQARSVVAVVARGERG</sequence>
<feature type="signal peptide" evidence="1">
    <location>
        <begin position="1"/>
        <end position="19"/>
    </location>
</feature>
<dbReference type="Proteomes" id="UP000182241">
    <property type="component" value="Unassembled WGS sequence"/>
</dbReference>
<dbReference type="SUPFAM" id="SSF53182">
    <property type="entry name" value="Pyrrolidone carboxyl peptidase (pyroglutamate aminopeptidase)"/>
    <property type="match status" value="1"/>
</dbReference>
<name>A0A1H4TES8_TSUTY</name>
<keyword evidence="1" id="KW-0732">Signal</keyword>
<dbReference type="InterPro" id="IPR036440">
    <property type="entry name" value="Peptidase_C15-like_sf"/>
</dbReference>
<protein>
    <submittedName>
        <fullName evidence="2">Pyrrolidone-carboxylate peptidase (N-terminal pyroglutamyl peptidase)</fullName>
    </submittedName>
</protein>
<dbReference type="AlphaFoldDB" id="A0A1H4TES8"/>
<evidence type="ECO:0000313" key="2">
    <source>
        <dbReference type="EMBL" id="SEC54634.1"/>
    </source>
</evidence>
<accession>A0A1H4TES8</accession>
<gene>
    <name evidence="2" type="ORF">SAMN04489793_2565</name>
</gene>
<reference evidence="3" key="1">
    <citation type="submission" date="2016-10" db="EMBL/GenBank/DDBJ databases">
        <authorList>
            <person name="Varghese N."/>
            <person name="Submissions S."/>
        </authorList>
    </citation>
    <scope>NUCLEOTIDE SEQUENCE [LARGE SCALE GENOMIC DNA]</scope>
    <source>
        <strain evidence="3">DSM 44234</strain>
    </source>
</reference>
<keyword evidence="3" id="KW-1185">Reference proteome</keyword>
<evidence type="ECO:0000313" key="3">
    <source>
        <dbReference type="Proteomes" id="UP000182241"/>
    </source>
</evidence>